<dbReference type="PIRSF" id="PIRSF006060">
    <property type="entry name" value="AA_transporter"/>
    <property type="match status" value="1"/>
</dbReference>
<accession>A0A8J2Z5W4</accession>
<dbReference type="AlphaFoldDB" id="A0A8J2Z5W4"/>
<feature type="transmembrane region" description="Helical" evidence="5">
    <location>
        <begin position="419"/>
        <end position="436"/>
    </location>
</feature>
<keyword evidence="7" id="KW-1185">Reference proteome</keyword>
<dbReference type="Proteomes" id="UP000636949">
    <property type="component" value="Unassembled WGS sequence"/>
</dbReference>
<evidence type="ECO:0000313" key="6">
    <source>
        <dbReference type="EMBL" id="GGG03486.1"/>
    </source>
</evidence>
<dbReference type="InterPro" id="IPR002293">
    <property type="entry name" value="AA/rel_permease1"/>
</dbReference>
<organism evidence="6 7">
    <name type="scientific">Cysteiniphilum litorale</name>
    <dbReference type="NCBI Taxonomy" id="2056700"/>
    <lineage>
        <taxon>Bacteria</taxon>
        <taxon>Pseudomonadati</taxon>
        <taxon>Pseudomonadota</taxon>
        <taxon>Gammaproteobacteria</taxon>
        <taxon>Thiotrichales</taxon>
        <taxon>Fastidiosibacteraceae</taxon>
        <taxon>Cysteiniphilum</taxon>
    </lineage>
</organism>
<feature type="transmembrane region" description="Helical" evidence="5">
    <location>
        <begin position="132"/>
        <end position="153"/>
    </location>
</feature>
<feature type="transmembrane region" description="Helical" evidence="5">
    <location>
        <begin position="448"/>
        <end position="479"/>
    </location>
</feature>
<feature type="transmembrane region" description="Helical" evidence="5">
    <location>
        <begin position="44"/>
        <end position="70"/>
    </location>
</feature>
<gene>
    <name evidence="6" type="ORF">GCM10010995_21130</name>
</gene>
<feature type="transmembrane region" description="Helical" evidence="5">
    <location>
        <begin position="240"/>
        <end position="264"/>
    </location>
</feature>
<comment type="caution">
    <text evidence="6">The sequence shown here is derived from an EMBL/GenBank/DDBJ whole genome shotgun (WGS) entry which is preliminary data.</text>
</comment>
<feature type="transmembrane region" description="Helical" evidence="5">
    <location>
        <begin position="203"/>
        <end position="228"/>
    </location>
</feature>
<reference evidence="6" key="2">
    <citation type="submission" date="2020-09" db="EMBL/GenBank/DDBJ databases">
        <authorList>
            <person name="Sun Q."/>
            <person name="Zhou Y."/>
        </authorList>
    </citation>
    <scope>NUCLEOTIDE SEQUENCE</scope>
    <source>
        <strain evidence="6">CGMCC 1.15758</strain>
    </source>
</reference>
<dbReference type="RefSeq" id="WP_117003437.1">
    <property type="nucleotide sequence ID" value="NZ_BMJS01000027.1"/>
</dbReference>
<dbReference type="InterPro" id="IPR052962">
    <property type="entry name" value="AA_Transporter_AGT"/>
</dbReference>
<comment type="subcellular location">
    <subcellularLocation>
        <location evidence="1">Membrane</location>
        <topology evidence="1">Multi-pass membrane protein</topology>
    </subcellularLocation>
</comment>
<dbReference type="GO" id="GO:0022857">
    <property type="term" value="F:transmembrane transporter activity"/>
    <property type="evidence" value="ECO:0007669"/>
    <property type="project" value="InterPro"/>
</dbReference>
<proteinExistence type="predicted"/>
<dbReference type="PANTHER" id="PTHR47547">
    <property type="match status" value="1"/>
</dbReference>
<feature type="transmembrane region" description="Helical" evidence="5">
    <location>
        <begin position="165"/>
        <end position="183"/>
    </location>
</feature>
<dbReference type="Gene3D" id="1.20.1740.10">
    <property type="entry name" value="Amino acid/polyamine transporter I"/>
    <property type="match status" value="1"/>
</dbReference>
<dbReference type="PANTHER" id="PTHR47547:SF1">
    <property type="entry name" value="ASPARTATE-PROTON SYMPORTER"/>
    <property type="match status" value="1"/>
</dbReference>
<reference evidence="6" key="1">
    <citation type="journal article" date="2014" name="Int. J. Syst. Evol. Microbiol.">
        <title>Complete genome sequence of Corynebacterium casei LMG S-19264T (=DSM 44701T), isolated from a smear-ripened cheese.</title>
        <authorList>
            <consortium name="US DOE Joint Genome Institute (JGI-PGF)"/>
            <person name="Walter F."/>
            <person name="Albersmeier A."/>
            <person name="Kalinowski J."/>
            <person name="Ruckert C."/>
        </authorList>
    </citation>
    <scope>NUCLEOTIDE SEQUENCE</scope>
    <source>
        <strain evidence="6">CGMCC 1.15758</strain>
    </source>
</reference>
<dbReference type="GO" id="GO:0016020">
    <property type="term" value="C:membrane"/>
    <property type="evidence" value="ECO:0007669"/>
    <property type="project" value="UniProtKB-SubCell"/>
</dbReference>
<feature type="transmembrane region" description="Helical" evidence="5">
    <location>
        <begin position="12"/>
        <end position="32"/>
    </location>
</feature>
<evidence type="ECO:0000256" key="5">
    <source>
        <dbReference type="SAM" id="Phobius"/>
    </source>
</evidence>
<protein>
    <submittedName>
        <fullName evidence="6">Amino acid transporter</fullName>
    </submittedName>
</protein>
<dbReference type="Pfam" id="PF13520">
    <property type="entry name" value="AA_permease_2"/>
    <property type="match status" value="1"/>
</dbReference>
<keyword evidence="3 5" id="KW-1133">Transmembrane helix</keyword>
<name>A0A8J2Z5W4_9GAMM</name>
<dbReference type="OrthoDB" id="5616730at2"/>
<evidence type="ECO:0000256" key="3">
    <source>
        <dbReference type="ARBA" id="ARBA00022989"/>
    </source>
</evidence>
<feature type="transmembrane region" description="Helical" evidence="5">
    <location>
        <begin position="82"/>
        <end position="105"/>
    </location>
</feature>
<sequence>MGAEFTPKKSGVSLLSATLLSATCMVGSGWLFSAQLTAKIAGNWAFLAWILAAILVLLVGLCLAKVVAVYPVRGATTRSSALSHNGIFGMPFAFANWFGIMVVIATEAQATTQYLSAAIGSEALMQNHVLTYGGKFLALGILFVYLIVNFYGIKLLTRVNNVVTVLKVFTPLFAIAVFLIAAFDHSGLSNNFNLPTNGDYGFSSAVMAIIGAGLIYSFNGFQISVSFASEIKNPKRNVPLSIILSIFVILIVYMGLQYAFMAAVPHELLVKNGGWQGMNFSSPLLNLAMLLGLNFLAILLLADSVVSPSGTGYTYLGASSRMLYAMSAEGQMPRWIAKLDPVYNFSKRSMMINWVLAAIVLFNAESWAALMVVVTGYHVVGYMAAPISMGAIAPKTRWLGLVVFVILGLIMLTIPSHDLMLVNSSLTILLIIYAFVQHKVGVQKLLLFILPFIAYLWLLYIVPNIWFVAIISVIFYILITTKSYVAMCKEHGDLNRVIED</sequence>
<feature type="transmembrane region" description="Helical" evidence="5">
    <location>
        <begin position="354"/>
        <end position="377"/>
    </location>
</feature>
<evidence type="ECO:0000256" key="2">
    <source>
        <dbReference type="ARBA" id="ARBA00022692"/>
    </source>
</evidence>
<feature type="transmembrane region" description="Helical" evidence="5">
    <location>
        <begin position="397"/>
        <end position="414"/>
    </location>
</feature>
<feature type="transmembrane region" description="Helical" evidence="5">
    <location>
        <begin position="284"/>
        <end position="302"/>
    </location>
</feature>
<evidence type="ECO:0000256" key="4">
    <source>
        <dbReference type="ARBA" id="ARBA00023136"/>
    </source>
</evidence>
<keyword evidence="2 5" id="KW-0812">Transmembrane</keyword>
<evidence type="ECO:0000313" key="7">
    <source>
        <dbReference type="Proteomes" id="UP000636949"/>
    </source>
</evidence>
<keyword evidence="4 5" id="KW-0472">Membrane</keyword>
<evidence type="ECO:0000256" key="1">
    <source>
        <dbReference type="ARBA" id="ARBA00004141"/>
    </source>
</evidence>
<dbReference type="EMBL" id="BMJS01000027">
    <property type="protein sequence ID" value="GGG03486.1"/>
    <property type="molecule type" value="Genomic_DNA"/>
</dbReference>